<reference evidence="1 2" key="1">
    <citation type="journal article" date="2024" name="G3 (Bethesda)">
        <title>Genome assembly of Hibiscus sabdariffa L. provides insights into metabolisms of medicinal natural products.</title>
        <authorList>
            <person name="Kim T."/>
        </authorList>
    </citation>
    <scope>NUCLEOTIDE SEQUENCE [LARGE SCALE GENOMIC DNA]</scope>
    <source>
        <strain evidence="1">TK-2024</strain>
        <tissue evidence="1">Old leaves</tissue>
    </source>
</reference>
<protein>
    <submittedName>
        <fullName evidence="1">Uncharacterized protein</fullName>
    </submittedName>
</protein>
<sequence>MLEFWLTMAWSSGEGLVNIPTIGLGLPEESMILDVDVTAKPSAKTIERVVGLPVVDPQGTGAENKIDSMAKPLFRDMVVGQHNGNRFNNGFSDLDVELWDDDV</sequence>
<dbReference type="EMBL" id="JBBPBN010000025">
    <property type="protein sequence ID" value="KAK9009123.1"/>
    <property type="molecule type" value="Genomic_DNA"/>
</dbReference>
<comment type="caution">
    <text evidence="1">The sequence shown here is derived from an EMBL/GenBank/DDBJ whole genome shotgun (WGS) entry which is preliminary data.</text>
</comment>
<organism evidence="1 2">
    <name type="scientific">Hibiscus sabdariffa</name>
    <name type="common">roselle</name>
    <dbReference type="NCBI Taxonomy" id="183260"/>
    <lineage>
        <taxon>Eukaryota</taxon>
        <taxon>Viridiplantae</taxon>
        <taxon>Streptophyta</taxon>
        <taxon>Embryophyta</taxon>
        <taxon>Tracheophyta</taxon>
        <taxon>Spermatophyta</taxon>
        <taxon>Magnoliopsida</taxon>
        <taxon>eudicotyledons</taxon>
        <taxon>Gunneridae</taxon>
        <taxon>Pentapetalae</taxon>
        <taxon>rosids</taxon>
        <taxon>malvids</taxon>
        <taxon>Malvales</taxon>
        <taxon>Malvaceae</taxon>
        <taxon>Malvoideae</taxon>
        <taxon>Hibiscus</taxon>
    </lineage>
</organism>
<evidence type="ECO:0000313" key="1">
    <source>
        <dbReference type="EMBL" id="KAK9009123.1"/>
    </source>
</evidence>
<accession>A0ABR2R832</accession>
<name>A0ABR2R832_9ROSI</name>
<proteinExistence type="predicted"/>
<evidence type="ECO:0000313" key="2">
    <source>
        <dbReference type="Proteomes" id="UP001396334"/>
    </source>
</evidence>
<keyword evidence="2" id="KW-1185">Reference proteome</keyword>
<dbReference type="Proteomes" id="UP001396334">
    <property type="component" value="Unassembled WGS sequence"/>
</dbReference>
<gene>
    <name evidence="1" type="ORF">V6N11_080592</name>
</gene>